<dbReference type="PANTHER" id="PTHR34352:SF1">
    <property type="entry name" value="PROTEIN YHFA"/>
    <property type="match status" value="1"/>
</dbReference>
<dbReference type="Pfam" id="PF02566">
    <property type="entry name" value="OsmC"/>
    <property type="match status" value="1"/>
</dbReference>
<name>A0A9Y2MZ68_9PSEU</name>
<dbReference type="KEGG" id="acab:QRX50_16875"/>
<dbReference type="InterPro" id="IPR036102">
    <property type="entry name" value="OsmC/Ohrsf"/>
</dbReference>
<accession>A0A9Y2MZ68</accession>
<dbReference type="PANTHER" id="PTHR34352">
    <property type="entry name" value="PROTEIN YHFA"/>
    <property type="match status" value="1"/>
</dbReference>
<evidence type="ECO:0000313" key="2">
    <source>
        <dbReference type="EMBL" id="WIX82313.1"/>
    </source>
</evidence>
<protein>
    <submittedName>
        <fullName evidence="2">OsmC family protein</fullName>
    </submittedName>
</protein>
<reference evidence="2 3" key="1">
    <citation type="submission" date="2023-06" db="EMBL/GenBank/DDBJ databases">
        <authorList>
            <person name="Oyuntsetseg B."/>
            <person name="Kim S.B."/>
        </authorList>
    </citation>
    <scope>NUCLEOTIDE SEQUENCE [LARGE SCALE GENOMIC DNA]</scope>
    <source>
        <strain evidence="2 3">2-15</strain>
    </source>
</reference>
<evidence type="ECO:0000256" key="1">
    <source>
        <dbReference type="SAM" id="MobiDB-lite"/>
    </source>
</evidence>
<dbReference type="InterPro" id="IPR015946">
    <property type="entry name" value="KH_dom-like_a/b"/>
</dbReference>
<gene>
    <name evidence="2" type="ORF">QRX50_16875</name>
</gene>
<sequence>MTLEVQREGEHQFVGRNERGAEVRIGRTGAEGAFSPSELLQIATAGCSAVTAENLITRRIGEDSKFRVGVTADRREGASELDGVHVTFDVDVSSLDAQQREDLATAVDRAIDRLCTVSRTLKKAIPVTESFPTA</sequence>
<dbReference type="InterPro" id="IPR003718">
    <property type="entry name" value="OsmC/Ohr_fam"/>
</dbReference>
<dbReference type="SUPFAM" id="SSF82784">
    <property type="entry name" value="OsmC-like"/>
    <property type="match status" value="1"/>
</dbReference>
<keyword evidence="3" id="KW-1185">Reference proteome</keyword>
<dbReference type="Proteomes" id="UP001236014">
    <property type="component" value="Chromosome"/>
</dbReference>
<dbReference type="AlphaFoldDB" id="A0A9Y2MZ68"/>
<proteinExistence type="predicted"/>
<organism evidence="2 3">
    <name type="scientific">Amycolatopsis carbonis</name>
    <dbReference type="NCBI Taxonomy" id="715471"/>
    <lineage>
        <taxon>Bacteria</taxon>
        <taxon>Bacillati</taxon>
        <taxon>Actinomycetota</taxon>
        <taxon>Actinomycetes</taxon>
        <taxon>Pseudonocardiales</taxon>
        <taxon>Pseudonocardiaceae</taxon>
        <taxon>Amycolatopsis</taxon>
    </lineage>
</organism>
<dbReference type="Gene3D" id="3.30.300.20">
    <property type="match status" value="1"/>
</dbReference>
<dbReference type="EMBL" id="CP127294">
    <property type="protein sequence ID" value="WIX82313.1"/>
    <property type="molecule type" value="Genomic_DNA"/>
</dbReference>
<feature type="region of interest" description="Disordered" evidence="1">
    <location>
        <begin position="1"/>
        <end position="20"/>
    </location>
</feature>
<dbReference type="RefSeq" id="WP_285972888.1">
    <property type="nucleotide sequence ID" value="NZ_CP127294.1"/>
</dbReference>
<evidence type="ECO:0000313" key="3">
    <source>
        <dbReference type="Proteomes" id="UP001236014"/>
    </source>
</evidence>